<feature type="domain" description="Peptidase S8/S53" evidence="6">
    <location>
        <begin position="435"/>
        <end position="541"/>
    </location>
</feature>
<dbReference type="SUPFAM" id="SSF52743">
    <property type="entry name" value="Subtilisin-like"/>
    <property type="match status" value="1"/>
</dbReference>
<dbReference type="PROSITE" id="PS00137">
    <property type="entry name" value="SUBTILASE_HIS"/>
    <property type="match status" value="1"/>
</dbReference>
<feature type="active site" description="Charge relay system" evidence="5">
    <location>
        <position position="180"/>
    </location>
</feature>
<dbReference type="InterPro" id="IPR050131">
    <property type="entry name" value="Peptidase_S8_subtilisin-like"/>
</dbReference>
<dbReference type="EMBL" id="AP024849">
    <property type="protein sequence ID" value="BCZ46101.1"/>
    <property type="molecule type" value="Genomic_DNA"/>
</dbReference>
<dbReference type="PANTHER" id="PTHR43806:SF11">
    <property type="entry name" value="CEREVISIN-RELATED"/>
    <property type="match status" value="1"/>
</dbReference>
<comment type="similarity">
    <text evidence="1 5">Belongs to the peptidase S8 family.</text>
</comment>
<feature type="active site" description="Charge relay system" evidence="5">
    <location>
        <position position="502"/>
    </location>
</feature>
<evidence type="ECO:0000313" key="8">
    <source>
        <dbReference type="Proteomes" id="UP000824633"/>
    </source>
</evidence>
<dbReference type="InterPro" id="IPR023827">
    <property type="entry name" value="Peptidase_S8_Asp-AS"/>
</dbReference>
<evidence type="ECO:0000256" key="5">
    <source>
        <dbReference type="PROSITE-ProRule" id="PRU01240"/>
    </source>
</evidence>
<dbReference type="Proteomes" id="UP000824633">
    <property type="component" value="Chromosome"/>
</dbReference>
<reference evidence="8" key="1">
    <citation type="submission" date="2021-07" db="EMBL/GenBank/DDBJ databases">
        <title>Complete genome sequencing of a Clostridium isolate.</title>
        <authorList>
            <person name="Ueki A."/>
            <person name="Tonouchi A."/>
        </authorList>
    </citation>
    <scope>NUCLEOTIDE SEQUENCE [LARGE SCALE GENOMIC DNA]</scope>
    <source>
        <strain evidence="8">C5S11</strain>
    </source>
</reference>
<evidence type="ECO:0000256" key="3">
    <source>
        <dbReference type="ARBA" id="ARBA00022801"/>
    </source>
</evidence>
<dbReference type="PROSITE" id="PS51892">
    <property type="entry name" value="SUBTILASE"/>
    <property type="match status" value="1"/>
</dbReference>
<keyword evidence="4 5" id="KW-0720">Serine protease</keyword>
<keyword evidence="8" id="KW-1185">Reference proteome</keyword>
<dbReference type="InterPro" id="IPR036852">
    <property type="entry name" value="Peptidase_S8/S53_dom_sf"/>
</dbReference>
<dbReference type="CDD" id="cd07478">
    <property type="entry name" value="Peptidases_S8_CspA-like"/>
    <property type="match status" value="1"/>
</dbReference>
<dbReference type="InterPro" id="IPR034045">
    <property type="entry name" value="Pep_S8_CspA-like"/>
</dbReference>
<accession>A0ABM7T5A3</accession>
<evidence type="ECO:0000256" key="4">
    <source>
        <dbReference type="ARBA" id="ARBA00022825"/>
    </source>
</evidence>
<sequence length="624" mass="69814">MADLRFCNSYYDPYKGSYLIEYRGPFKEQIDKVAYACGDIFTDRVGIVSVNPNDINQLLIDVPSIVFFDFRTMFVLQDISPSSVDNINNIKINPYLNLNGRGVLIGIVDTGIDYLNQEFIREDGTSRIMSIWDQTIENSNDKSVVIGKTYSNDQINNAITAHENNTDPYAIVPSKDDIGHGTKIAGIVGARGYNNQFQGIASDSDFVIVKLFESPYFARILKENNVKYTPVYNATAIVAGVQYLRTRSQEMQRPMVIYLGLGSSEGSHDGKSLISRYLTAVGSIRGLCIVAGVGNEGDSQGHVTKFIKNVGDIQSVELKIPKEMKYFILHIWVQRPNRAALNVISPTGEASQFIDSKTGKSEEIKFVFLDTKMTVSYYSPEHFTGHQVIIVLFDNIKPGIWRFELIGEYIINGRFDIWLPPKTTLLENTVFLESNPFNTLTIPSTAINIITVSYYGNNNALIASSGKGFNIDNKINPDLATVGINILTTQVSGGVTSVSGSSAATAILAGVCALLLQWGIVDGNDKSMYSQKIRTYLIYGAYRNPIYKFPNRETGFGDLDLLNTFDVISRSYRSVHINNNIPRITKENILRNNKDNNFMEYYINKLFIRIPLPKNRRILDDKGC</sequence>
<dbReference type="InterPro" id="IPR017310">
    <property type="entry name" value="Pept_S8A_subtilisin_clostridia"/>
</dbReference>
<dbReference type="RefSeq" id="WP_224037624.1">
    <property type="nucleotide sequence ID" value="NZ_AP024849.1"/>
</dbReference>
<keyword evidence="2 5" id="KW-0645">Protease</keyword>
<evidence type="ECO:0000256" key="1">
    <source>
        <dbReference type="ARBA" id="ARBA00011073"/>
    </source>
</evidence>
<name>A0ABM7T5A3_9CLOT</name>
<dbReference type="Pfam" id="PF00082">
    <property type="entry name" value="Peptidase_S8"/>
    <property type="match status" value="2"/>
</dbReference>
<dbReference type="InterPro" id="IPR022398">
    <property type="entry name" value="Peptidase_S8_His-AS"/>
</dbReference>
<dbReference type="PRINTS" id="PR00723">
    <property type="entry name" value="SUBTILISIN"/>
</dbReference>
<evidence type="ECO:0000313" key="7">
    <source>
        <dbReference type="EMBL" id="BCZ46101.1"/>
    </source>
</evidence>
<evidence type="ECO:0000259" key="6">
    <source>
        <dbReference type="Pfam" id="PF00082"/>
    </source>
</evidence>
<dbReference type="Gene3D" id="2.60.120.1290">
    <property type="match status" value="1"/>
</dbReference>
<gene>
    <name evidence="7" type="ORF">psyc5s11_21680</name>
</gene>
<proteinExistence type="inferred from homology"/>
<dbReference type="PROSITE" id="PS00136">
    <property type="entry name" value="SUBTILASE_ASP"/>
    <property type="match status" value="1"/>
</dbReference>
<dbReference type="PANTHER" id="PTHR43806">
    <property type="entry name" value="PEPTIDASE S8"/>
    <property type="match status" value="1"/>
</dbReference>
<feature type="domain" description="Peptidase S8/S53" evidence="6">
    <location>
        <begin position="100"/>
        <end position="297"/>
    </location>
</feature>
<keyword evidence="3 5" id="KW-0378">Hydrolase</keyword>
<dbReference type="InterPro" id="IPR000209">
    <property type="entry name" value="Peptidase_S8/S53_dom"/>
</dbReference>
<organism evidence="7 8">
    <name type="scientific">Clostridium gelidum</name>
    <dbReference type="NCBI Taxonomy" id="704125"/>
    <lineage>
        <taxon>Bacteria</taxon>
        <taxon>Bacillati</taxon>
        <taxon>Bacillota</taxon>
        <taxon>Clostridia</taxon>
        <taxon>Eubacteriales</taxon>
        <taxon>Clostridiaceae</taxon>
        <taxon>Clostridium</taxon>
    </lineage>
</organism>
<dbReference type="Gene3D" id="3.40.50.200">
    <property type="entry name" value="Peptidase S8/S53 domain"/>
    <property type="match status" value="1"/>
</dbReference>
<dbReference type="InterPro" id="IPR015500">
    <property type="entry name" value="Peptidase_S8_subtilisin-rel"/>
</dbReference>
<dbReference type="PIRSF" id="PIRSF037894">
    <property type="entry name" value="Subtilisin_rel_CspABC"/>
    <property type="match status" value="1"/>
</dbReference>
<protein>
    <recommendedName>
        <fullName evidence="6">Peptidase S8/S53 domain-containing protein</fullName>
    </recommendedName>
</protein>
<feature type="active site" description="Charge relay system" evidence="5">
    <location>
        <position position="109"/>
    </location>
</feature>
<evidence type="ECO:0000256" key="2">
    <source>
        <dbReference type="ARBA" id="ARBA00022670"/>
    </source>
</evidence>